<dbReference type="AlphaFoldDB" id="A0A9P0MIS7"/>
<dbReference type="Proteomes" id="UP001152798">
    <property type="component" value="Chromosome 3"/>
</dbReference>
<evidence type="ECO:0000313" key="1">
    <source>
        <dbReference type="EMBL" id="CAH1396355.1"/>
    </source>
</evidence>
<proteinExistence type="predicted"/>
<accession>A0A9P0MIS7</accession>
<dbReference type="EMBL" id="OV725079">
    <property type="protein sequence ID" value="CAH1396355.1"/>
    <property type="molecule type" value="Genomic_DNA"/>
</dbReference>
<gene>
    <name evidence="1" type="ORF">NEZAVI_LOCUS6444</name>
</gene>
<organism evidence="1 2">
    <name type="scientific">Nezara viridula</name>
    <name type="common">Southern green stink bug</name>
    <name type="synonym">Cimex viridulus</name>
    <dbReference type="NCBI Taxonomy" id="85310"/>
    <lineage>
        <taxon>Eukaryota</taxon>
        <taxon>Metazoa</taxon>
        <taxon>Ecdysozoa</taxon>
        <taxon>Arthropoda</taxon>
        <taxon>Hexapoda</taxon>
        <taxon>Insecta</taxon>
        <taxon>Pterygota</taxon>
        <taxon>Neoptera</taxon>
        <taxon>Paraneoptera</taxon>
        <taxon>Hemiptera</taxon>
        <taxon>Heteroptera</taxon>
        <taxon>Panheteroptera</taxon>
        <taxon>Pentatomomorpha</taxon>
        <taxon>Pentatomoidea</taxon>
        <taxon>Pentatomidae</taxon>
        <taxon>Pentatominae</taxon>
        <taxon>Nezara</taxon>
    </lineage>
</organism>
<evidence type="ECO:0000313" key="2">
    <source>
        <dbReference type="Proteomes" id="UP001152798"/>
    </source>
</evidence>
<reference evidence="1" key="1">
    <citation type="submission" date="2022-01" db="EMBL/GenBank/DDBJ databases">
        <authorList>
            <person name="King R."/>
        </authorList>
    </citation>
    <scope>NUCLEOTIDE SEQUENCE</scope>
</reference>
<keyword evidence="2" id="KW-1185">Reference proteome</keyword>
<protein>
    <submittedName>
        <fullName evidence="1">Uncharacterized protein</fullName>
    </submittedName>
</protein>
<sequence length="51" mass="5663">MWSAMSLGCFLQIAWRLLSTSALFMLLFNKGSTVSSKKLSTSLPSYRGSEE</sequence>
<name>A0A9P0MIS7_NEZVI</name>